<organism evidence="2 3">
    <name type="scientific">Rhodanobacter soli</name>
    <dbReference type="NCBI Taxonomy" id="590609"/>
    <lineage>
        <taxon>Bacteria</taxon>
        <taxon>Pseudomonadati</taxon>
        <taxon>Pseudomonadota</taxon>
        <taxon>Gammaproteobacteria</taxon>
        <taxon>Lysobacterales</taxon>
        <taxon>Rhodanobacteraceae</taxon>
        <taxon>Rhodanobacter</taxon>
    </lineage>
</organism>
<comment type="caution">
    <text evidence="2">The sequence shown here is derived from an EMBL/GenBank/DDBJ whole genome shotgun (WGS) entry which is preliminary data.</text>
</comment>
<evidence type="ECO:0000256" key="1">
    <source>
        <dbReference type="SAM" id="SignalP"/>
    </source>
</evidence>
<name>A0ABV2Q056_9GAMM</name>
<protein>
    <submittedName>
        <fullName evidence="2">Uncharacterized protein</fullName>
    </submittedName>
</protein>
<proteinExistence type="predicted"/>
<sequence length="126" mass="13271">MRHLAKLLVAAAAFCVLAASAEEVTVTKELQAAMQDIAVHSKVVTVDGAGATPENFHQDFDPATLQIVMLAKPSDGAAQVSSDGEVIFLQKDTSEKEQQSLFATAFYLKAKAREATSQPAGAHSSP</sequence>
<reference evidence="2 3" key="1">
    <citation type="submission" date="2024-06" db="EMBL/GenBank/DDBJ databases">
        <title>Sorghum-associated microbial communities from plants grown in Nebraska, USA.</title>
        <authorList>
            <person name="Schachtman D."/>
        </authorList>
    </citation>
    <scope>NUCLEOTIDE SEQUENCE [LARGE SCALE GENOMIC DNA]</scope>
    <source>
        <strain evidence="2 3">1757</strain>
    </source>
</reference>
<dbReference type="RefSeq" id="WP_354552096.1">
    <property type="nucleotide sequence ID" value="NZ_JBEPSD010000003.1"/>
</dbReference>
<keyword evidence="3" id="KW-1185">Reference proteome</keyword>
<accession>A0ABV2Q056</accession>
<gene>
    <name evidence="2" type="ORF">ABIE04_003065</name>
</gene>
<dbReference type="EMBL" id="JBEPSD010000003">
    <property type="protein sequence ID" value="MET4570686.1"/>
    <property type="molecule type" value="Genomic_DNA"/>
</dbReference>
<dbReference type="Proteomes" id="UP001549251">
    <property type="component" value="Unassembled WGS sequence"/>
</dbReference>
<feature type="chain" id="PRO_5047497850" evidence="1">
    <location>
        <begin position="22"/>
        <end position="126"/>
    </location>
</feature>
<keyword evidence="1" id="KW-0732">Signal</keyword>
<evidence type="ECO:0000313" key="3">
    <source>
        <dbReference type="Proteomes" id="UP001549251"/>
    </source>
</evidence>
<feature type="signal peptide" evidence="1">
    <location>
        <begin position="1"/>
        <end position="21"/>
    </location>
</feature>
<evidence type="ECO:0000313" key="2">
    <source>
        <dbReference type="EMBL" id="MET4570686.1"/>
    </source>
</evidence>